<keyword evidence="12" id="KW-0325">Glycoprotein</keyword>
<keyword evidence="6 14" id="KW-0732">Signal</keyword>
<dbReference type="AlphaFoldDB" id="A0A194PUK7"/>
<evidence type="ECO:0000256" key="3">
    <source>
        <dbReference type="ARBA" id="ARBA00022525"/>
    </source>
</evidence>
<dbReference type="InterPro" id="IPR018097">
    <property type="entry name" value="EGF_Ca-bd_CS"/>
</dbReference>
<keyword evidence="5" id="KW-0812">Transmembrane</keyword>
<dbReference type="PANTHER" id="PTHR14789">
    <property type="entry name" value="CHONDROLECTIN VARIANT CHODLFDELTAE"/>
    <property type="match status" value="1"/>
</dbReference>
<feature type="chain" id="PRO_5008263693" evidence="14">
    <location>
        <begin position="24"/>
        <end position="490"/>
    </location>
</feature>
<dbReference type="GO" id="GO:0005576">
    <property type="term" value="C:extracellular region"/>
    <property type="evidence" value="ECO:0007669"/>
    <property type="project" value="UniProtKB-SubCell"/>
</dbReference>
<evidence type="ECO:0000256" key="6">
    <source>
        <dbReference type="ARBA" id="ARBA00022729"/>
    </source>
</evidence>
<evidence type="ECO:0000313" key="17">
    <source>
        <dbReference type="EMBL" id="KPI97091.1"/>
    </source>
</evidence>
<dbReference type="Pfam" id="PF14670">
    <property type="entry name" value="FXa_inhibition"/>
    <property type="match status" value="1"/>
</dbReference>
<dbReference type="InterPro" id="IPR000152">
    <property type="entry name" value="EGF-type_Asp/Asn_hydroxyl_site"/>
</dbReference>
<sequence length="490" mass="54896">MRAPVEHAACAALLLCSAALVLCHQDDRGYHAENGYHADDGYTHEDAIDVSEAGVVCPTARLLRSRETCQVEGAPAQCIRLHCCDTYTHIAGRCIPKNVEPCSLKLCEQACNVRGGRVWCTCHDGFRFHEDNYRRKLQPYCVDVDECLENNGGCEQQCVNDPGSFHCECPPPLILAPDGRKCMRRLALAIPEPLPLVRASSRCYAPCDSVTLLSRRVRQLGDQLRATQQALKSLLENPILKGEDGDRFAEGTFTYRVLDSTAPLEGGYCRCERGPRGPPGPPGMEGPKGDTGPRGPRGSRGPKGSMDLMLLLIADIRHDIRNLEARVYKEGEHPERFNLQKAWRRQRKQEKQESETEQELEAYTAPPVHQTDERVEISPNGNHNSGTIPERFNLQKAWRRQRKQEKQESETEQVLEAYTAPPVHQTDERVEISPNGLNGAIQQSESTTEWIAARSSLAEMDDKLRQFHLLANTTSPGDDDADTDYDYSFY</sequence>
<feature type="domain" description="EGF-like" evidence="16">
    <location>
        <begin position="146"/>
        <end position="183"/>
    </location>
</feature>
<keyword evidence="4" id="KW-0245">EGF-like domain</keyword>
<dbReference type="GO" id="GO:0005737">
    <property type="term" value="C:cytoplasm"/>
    <property type="evidence" value="ECO:0007669"/>
    <property type="project" value="TreeGrafter"/>
</dbReference>
<comment type="subcellular location">
    <subcellularLocation>
        <location evidence="1">Membrane</location>
        <topology evidence="1">Single-pass type I membrane protein</topology>
    </subcellularLocation>
    <subcellularLocation>
        <location evidence="2">Secreted</location>
    </subcellularLocation>
</comment>
<feature type="signal peptide" evidence="14">
    <location>
        <begin position="1"/>
        <end position="23"/>
    </location>
</feature>
<keyword evidence="8" id="KW-0677">Repeat</keyword>
<dbReference type="SMART" id="SM00179">
    <property type="entry name" value="EGF_CA"/>
    <property type="match status" value="1"/>
</dbReference>
<evidence type="ECO:0000313" key="18">
    <source>
        <dbReference type="Proteomes" id="UP000053268"/>
    </source>
</evidence>
<keyword evidence="7" id="KW-0430">Lectin</keyword>
<dbReference type="STRING" id="66420.A0A194PUK7"/>
<evidence type="ECO:0000256" key="8">
    <source>
        <dbReference type="ARBA" id="ARBA00022737"/>
    </source>
</evidence>
<dbReference type="SMART" id="SM00181">
    <property type="entry name" value="EGF"/>
    <property type="match status" value="2"/>
</dbReference>
<proteinExistence type="predicted"/>
<feature type="domain" description="EGF-like" evidence="16">
    <location>
        <begin position="101"/>
        <end position="142"/>
    </location>
</feature>
<keyword evidence="17" id="KW-0176">Collagen</keyword>
<dbReference type="GO" id="GO:0030246">
    <property type="term" value="F:carbohydrate binding"/>
    <property type="evidence" value="ECO:0007669"/>
    <property type="project" value="UniProtKB-KW"/>
</dbReference>
<dbReference type="GO" id="GO:0005581">
    <property type="term" value="C:collagen trimer"/>
    <property type="evidence" value="ECO:0007669"/>
    <property type="project" value="UniProtKB-KW"/>
</dbReference>
<dbReference type="PROSITE" id="PS00010">
    <property type="entry name" value="ASX_HYDROXYL"/>
    <property type="match status" value="1"/>
</dbReference>
<dbReference type="SUPFAM" id="SSF57196">
    <property type="entry name" value="EGF/Laminin"/>
    <property type="match status" value="1"/>
</dbReference>
<evidence type="ECO:0000256" key="14">
    <source>
        <dbReference type="SAM" id="SignalP"/>
    </source>
</evidence>
<feature type="region of interest" description="Disordered" evidence="13">
    <location>
        <begin position="339"/>
        <end position="426"/>
    </location>
</feature>
<dbReference type="InterPro" id="IPR001881">
    <property type="entry name" value="EGF-like_Ca-bd_dom"/>
</dbReference>
<keyword evidence="18" id="KW-1185">Reference proteome</keyword>
<name>A0A194PUK7_PAPXU</name>
<evidence type="ECO:0000256" key="7">
    <source>
        <dbReference type="ARBA" id="ARBA00022734"/>
    </source>
</evidence>
<evidence type="ECO:0000256" key="2">
    <source>
        <dbReference type="ARBA" id="ARBA00004613"/>
    </source>
</evidence>
<dbReference type="EMBL" id="KQ459591">
    <property type="protein sequence ID" value="KPI97091.1"/>
    <property type="molecule type" value="Genomic_DNA"/>
</dbReference>
<dbReference type="Gene3D" id="2.10.25.10">
    <property type="entry name" value="Laminin"/>
    <property type="match status" value="2"/>
</dbReference>
<feature type="domain" description="EGF-like calcium-binding" evidence="15">
    <location>
        <begin position="143"/>
        <end position="183"/>
    </location>
</feature>
<accession>A0A194PUK7</accession>
<feature type="region of interest" description="Disordered" evidence="13">
    <location>
        <begin position="267"/>
        <end position="305"/>
    </location>
</feature>
<feature type="compositionally biased region" description="Acidic residues" evidence="13">
    <location>
        <begin position="477"/>
        <end position="490"/>
    </location>
</feature>
<evidence type="ECO:0000256" key="4">
    <source>
        <dbReference type="ARBA" id="ARBA00022536"/>
    </source>
</evidence>
<protein>
    <submittedName>
        <fullName evidence="17">Collagen and calcium-binding EGF domain-containing protein 1</fullName>
    </submittedName>
</protein>
<evidence type="ECO:0000256" key="9">
    <source>
        <dbReference type="ARBA" id="ARBA00022989"/>
    </source>
</evidence>
<organism evidence="17 18">
    <name type="scientific">Papilio xuthus</name>
    <name type="common">Asian swallowtail butterfly</name>
    <dbReference type="NCBI Taxonomy" id="66420"/>
    <lineage>
        <taxon>Eukaryota</taxon>
        <taxon>Metazoa</taxon>
        <taxon>Ecdysozoa</taxon>
        <taxon>Arthropoda</taxon>
        <taxon>Hexapoda</taxon>
        <taxon>Insecta</taxon>
        <taxon>Pterygota</taxon>
        <taxon>Neoptera</taxon>
        <taxon>Endopterygota</taxon>
        <taxon>Lepidoptera</taxon>
        <taxon>Glossata</taxon>
        <taxon>Ditrysia</taxon>
        <taxon>Papilionoidea</taxon>
        <taxon>Papilionidae</taxon>
        <taxon>Papilioninae</taxon>
        <taxon>Papilio</taxon>
    </lineage>
</organism>
<keyword evidence="3" id="KW-0964">Secreted</keyword>
<dbReference type="GO" id="GO:0005509">
    <property type="term" value="F:calcium ion binding"/>
    <property type="evidence" value="ECO:0007669"/>
    <property type="project" value="InterPro"/>
</dbReference>
<evidence type="ECO:0000256" key="1">
    <source>
        <dbReference type="ARBA" id="ARBA00004479"/>
    </source>
</evidence>
<dbReference type="InterPro" id="IPR051505">
    <property type="entry name" value="C-type_lectin_domain"/>
</dbReference>
<keyword evidence="11" id="KW-1015">Disulfide bond</keyword>
<dbReference type="PROSITE" id="PS01187">
    <property type="entry name" value="EGF_CA"/>
    <property type="match status" value="1"/>
</dbReference>
<evidence type="ECO:0000259" key="15">
    <source>
        <dbReference type="SMART" id="SM00179"/>
    </source>
</evidence>
<dbReference type="FunFam" id="2.10.25.10:FF:000014">
    <property type="entry name" value="Latent-transforming growth factor beta-binding protein 3"/>
    <property type="match status" value="1"/>
</dbReference>
<gene>
    <name evidence="17" type="ORF">RR46_05708</name>
</gene>
<evidence type="ECO:0000256" key="10">
    <source>
        <dbReference type="ARBA" id="ARBA00023136"/>
    </source>
</evidence>
<dbReference type="GO" id="GO:0050772">
    <property type="term" value="P:positive regulation of axonogenesis"/>
    <property type="evidence" value="ECO:0007669"/>
    <property type="project" value="TreeGrafter"/>
</dbReference>
<keyword evidence="10" id="KW-0472">Membrane</keyword>
<feature type="region of interest" description="Disordered" evidence="13">
    <location>
        <begin position="471"/>
        <end position="490"/>
    </location>
</feature>
<reference evidence="17 18" key="1">
    <citation type="journal article" date="2015" name="Nat. Commun.">
        <title>Outbred genome sequencing and CRISPR/Cas9 gene editing in butterflies.</title>
        <authorList>
            <person name="Li X."/>
            <person name="Fan D."/>
            <person name="Zhang W."/>
            <person name="Liu G."/>
            <person name="Zhang L."/>
            <person name="Zhao L."/>
            <person name="Fang X."/>
            <person name="Chen L."/>
            <person name="Dong Y."/>
            <person name="Chen Y."/>
            <person name="Ding Y."/>
            <person name="Zhao R."/>
            <person name="Feng M."/>
            <person name="Zhu Y."/>
            <person name="Feng Y."/>
            <person name="Jiang X."/>
            <person name="Zhu D."/>
            <person name="Xiang H."/>
            <person name="Feng X."/>
            <person name="Li S."/>
            <person name="Wang J."/>
            <person name="Zhang G."/>
            <person name="Kronforst M.R."/>
            <person name="Wang W."/>
        </authorList>
    </citation>
    <scope>NUCLEOTIDE SEQUENCE [LARGE SCALE GENOMIC DNA]</scope>
    <source>
        <strain evidence="17">Ya'a_city_454_Px</strain>
        <tissue evidence="17">Whole body</tissue>
    </source>
</reference>
<dbReference type="GO" id="GO:0016020">
    <property type="term" value="C:membrane"/>
    <property type="evidence" value="ECO:0007669"/>
    <property type="project" value="UniProtKB-SubCell"/>
</dbReference>
<dbReference type="InterPro" id="IPR000742">
    <property type="entry name" value="EGF"/>
</dbReference>
<evidence type="ECO:0000256" key="11">
    <source>
        <dbReference type="ARBA" id="ARBA00023157"/>
    </source>
</evidence>
<evidence type="ECO:0000256" key="12">
    <source>
        <dbReference type="ARBA" id="ARBA00023180"/>
    </source>
</evidence>
<keyword evidence="9" id="KW-1133">Transmembrane helix</keyword>
<evidence type="ECO:0000256" key="5">
    <source>
        <dbReference type="ARBA" id="ARBA00022692"/>
    </source>
</evidence>
<dbReference type="Proteomes" id="UP000053268">
    <property type="component" value="Unassembled WGS sequence"/>
</dbReference>
<evidence type="ECO:0000256" key="13">
    <source>
        <dbReference type="SAM" id="MobiDB-lite"/>
    </source>
</evidence>
<dbReference type="CDD" id="cd00054">
    <property type="entry name" value="EGF_CA"/>
    <property type="match status" value="1"/>
</dbReference>
<dbReference type="PANTHER" id="PTHR14789:SF1">
    <property type="entry name" value="CHONDROLECTIN"/>
    <property type="match status" value="1"/>
</dbReference>
<evidence type="ECO:0000259" key="16">
    <source>
        <dbReference type="SMART" id="SM00181"/>
    </source>
</evidence>